<gene>
    <name evidence="1" type="ORF">CERSUDRAFT_114319</name>
</gene>
<dbReference type="STRING" id="914234.M2RGT3"/>
<evidence type="ECO:0000313" key="2">
    <source>
        <dbReference type="Proteomes" id="UP000016930"/>
    </source>
</evidence>
<reference evidence="1 2" key="1">
    <citation type="journal article" date="2012" name="Proc. Natl. Acad. Sci. U.S.A.">
        <title>Comparative genomics of Ceriporiopsis subvermispora and Phanerochaete chrysosporium provide insight into selective ligninolysis.</title>
        <authorList>
            <person name="Fernandez-Fueyo E."/>
            <person name="Ruiz-Duenas F.J."/>
            <person name="Ferreira P."/>
            <person name="Floudas D."/>
            <person name="Hibbett D.S."/>
            <person name="Canessa P."/>
            <person name="Larrondo L.F."/>
            <person name="James T.Y."/>
            <person name="Seelenfreund D."/>
            <person name="Lobos S."/>
            <person name="Polanco R."/>
            <person name="Tello M."/>
            <person name="Honda Y."/>
            <person name="Watanabe T."/>
            <person name="Watanabe T."/>
            <person name="Ryu J.S."/>
            <person name="Kubicek C.P."/>
            <person name="Schmoll M."/>
            <person name="Gaskell J."/>
            <person name="Hammel K.E."/>
            <person name="St John F.J."/>
            <person name="Vanden Wymelenberg A."/>
            <person name="Sabat G."/>
            <person name="Splinter BonDurant S."/>
            <person name="Syed K."/>
            <person name="Yadav J.S."/>
            <person name="Doddapaneni H."/>
            <person name="Subramanian V."/>
            <person name="Lavin J.L."/>
            <person name="Oguiza J.A."/>
            <person name="Perez G."/>
            <person name="Pisabarro A.G."/>
            <person name="Ramirez L."/>
            <person name="Santoyo F."/>
            <person name="Master E."/>
            <person name="Coutinho P.M."/>
            <person name="Henrissat B."/>
            <person name="Lombard V."/>
            <person name="Magnuson J.K."/>
            <person name="Kuees U."/>
            <person name="Hori C."/>
            <person name="Igarashi K."/>
            <person name="Samejima M."/>
            <person name="Held B.W."/>
            <person name="Barry K.W."/>
            <person name="LaButti K.M."/>
            <person name="Lapidus A."/>
            <person name="Lindquist E.A."/>
            <person name="Lucas S.M."/>
            <person name="Riley R."/>
            <person name="Salamov A.A."/>
            <person name="Hoffmeister D."/>
            <person name="Schwenk D."/>
            <person name="Hadar Y."/>
            <person name="Yarden O."/>
            <person name="de Vries R.P."/>
            <person name="Wiebenga A."/>
            <person name="Stenlid J."/>
            <person name="Eastwood D."/>
            <person name="Grigoriev I.V."/>
            <person name="Berka R.M."/>
            <person name="Blanchette R.A."/>
            <person name="Kersten P."/>
            <person name="Martinez A.T."/>
            <person name="Vicuna R."/>
            <person name="Cullen D."/>
        </authorList>
    </citation>
    <scope>NUCLEOTIDE SEQUENCE [LARGE SCALE GENOMIC DNA]</scope>
    <source>
        <strain evidence="1 2">B</strain>
    </source>
</reference>
<dbReference type="HOGENOM" id="CLU_2605815_0_0_1"/>
<dbReference type="AlphaFoldDB" id="M2RGT3"/>
<keyword evidence="2" id="KW-1185">Reference proteome</keyword>
<accession>M2RGT3</accession>
<dbReference type="EMBL" id="KB445796">
    <property type="protein sequence ID" value="EMD37682.1"/>
    <property type="molecule type" value="Genomic_DNA"/>
</dbReference>
<protein>
    <submittedName>
        <fullName evidence="1">Uncharacterized protein</fullName>
    </submittedName>
</protein>
<name>M2RGT3_CERS8</name>
<organism evidence="1 2">
    <name type="scientific">Ceriporiopsis subvermispora (strain B)</name>
    <name type="common">White-rot fungus</name>
    <name type="synonym">Gelatoporia subvermispora</name>
    <dbReference type="NCBI Taxonomy" id="914234"/>
    <lineage>
        <taxon>Eukaryota</taxon>
        <taxon>Fungi</taxon>
        <taxon>Dikarya</taxon>
        <taxon>Basidiomycota</taxon>
        <taxon>Agaricomycotina</taxon>
        <taxon>Agaricomycetes</taxon>
        <taxon>Polyporales</taxon>
        <taxon>Gelatoporiaceae</taxon>
        <taxon>Gelatoporia</taxon>
    </lineage>
</organism>
<evidence type="ECO:0000313" key="1">
    <source>
        <dbReference type="EMBL" id="EMD37682.1"/>
    </source>
</evidence>
<sequence length="79" mass="9258">MCIDLAKDMTDIIRAAFFDRSNDHRHRQGVLDDAPEKRKSVPFIHIDQTPEPACLRVEMHLSSEDVQELLKRRFRAINL</sequence>
<dbReference type="Proteomes" id="UP000016930">
    <property type="component" value="Unassembled WGS sequence"/>
</dbReference>
<proteinExistence type="predicted"/>